<dbReference type="Pfam" id="PF00874">
    <property type="entry name" value="PRD"/>
    <property type="match status" value="1"/>
</dbReference>
<evidence type="ECO:0000259" key="8">
    <source>
        <dbReference type="PROSITE" id="PS51098"/>
    </source>
</evidence>
<keyword evidence="6" id="KW-0418">Kinase</keyword>
<dbReference type="AlphaFoldDB" id="A0A4Q9KGI4"/>
<evidence type="ECO:0000256" key="7">
    <source>
        <dbReference type="PROSITE-ProRule" id="PRU00421"/>
    </source>
</evidence>
<keyword evidence="4" id="KW-0598">Phosphotransferase system</keyword>
<evidence type="ECO:0000256" key="2">
    <source>
        <dbReference type="ARBA" id="ARBA00022597"/>
    </source>
</evidence>
<keyword evidence="11" id="KW-1185">Reference proteome</keyword>
<dbReference type="EMBL" id="SDMQ01000004">
    <property type="protein sequence ID" value="TBT85867.1"/>
    <property type="molecule type" value="Genomic_DNA"/>
</dbReference>
<sequence length="154" mass="17235">MGSVDYKALAPQILEKVGGEVNIVSMAHCATRLRLKLKDESLADKAGMFSQVFEVIEGAFSQPLDRDLVNVARFITHLRYFFVRVHSEEQVQDHPTSFLDAIATAYPDAHRCARRVADILELRLGQPITEDEISYLTLHVARLTQAASIGKPEK</sequence>
<name>A0A4Q9KGI4_9ACTN</name>
<dbReference type="InterPro" id="IPR001996">
    <property type="entry name" value="PTS_IIB_1"/>
</dbReference>
<evidence type="ECO:0000256" key="5">
    <source>
        <dbReference type="ARBA" id="ARBA00022737"/>
    </source>
</evidence>
<dbReference type="OrthoDB" id="9813552at2"/>
<feature type="domain" description="PRD" evidence="9">
    <location>
        <begin position="40"/>
        <end position="150"/>
    </location>
</feature>
<comment type="caution">
    <text evidence="10">The sequence shown here is derived from an EMBL/GenBank/DDBJ whole genome shotgun (WGS) entry which is preliminary data.</text>
</comment>
<feature type="domain" description="PTS EIIB type-1" evidence="8">
    <location>
        <begin position="7"/>
        <end position="92"/>
    </location>
</feature>
<dbReference type="PANTHER" id="PTHR30185:SF16">
    <property type="entry name" value="PROTEIN GLCT"/>
    <property type="match status" value="1"/>
</dbReference>
<dbReference type="GO" id="GO:0008982">
    <property type="term" value="F:protein-N(PI)-phosphohistidine-sugar phosphotransferase activity"/>
    <property type="evidence" value="ECO:0007669"/>
    <property type="project" value="InterPro"/>
</dbReference>
<dbReference type="InterPro" id="IPR011608">
    <property type="entry name" value="PRD"/>
</dbReference>
<gene>
    <name evidence="10" type="ORF">ET989_05275</name>
</gene>
<dbReference type="SUPFAM" id="SSF63520">
    <property type="entry name" value="PTS-regulatory domain, PRD"/>
    <property type="match status" value="1"/>
</dbReference>
<dbReference type="Proteomes" id="UP000292373">
    <property type="component" value="Unassembled WGS sequence"/>
</dbReference>
<dbReference type="SUPFAM" id="SSF55604">
    <property type="entry name" value="Glucose permease domain IIB"/>
    <property type="match status" value="1"/>
</dbReference>
<keyword evidence="2" id="KW-0762">Sugar transport</keyword>
<evidence type="ECO:0000256" key="1">
    <source>
        <dbReference type="ARBA" id="ARBA00022448"/>
    </source>
</evidence>
<dbReference type="InterPro" id="IPR050661">
    <property type="entry name" value="BglG_antiterminators"/>
</dbReference>
<dbReference type="Pfam" id="PF00367">
    <property type="entry name" value="PTS_EIIB"/>
    <property type="match status" value="1"/>
</dbReference>
<reference evidence="10 11" key="1">
    <citation type="submission" date="2019-01" db="EMBL/GenBank/DDBJ databases">
        <title>Lactibacter flavus gen. nov., sp. nov., a novel bacterium of the family Propionibacteriaceae isolated from raw milk and dairy products.</title>
        <authorList>
            <person name="Huptas C."/>
            <person name="Wenning M."/>
            <person name="Breitenwieser F."/>
            <person name="Doll E."/>
            <person name="Von Neubeck M."/>
            <person name="Busse H.-J."/>
            <person name="Scherer S."/>
        </authorList>
    </citation>
    <scope>NUCLEOTIDE SEQUENCE [LARGE SCALE GENOMIC DNA]</scope>
    <source>
        <strain evidence="10 11">KCTC 33808</strain>
    </source>
</reference>
<dbReference type="InterPro" id="IPR036634">
    <property type="entry name" value="PRD_sf"/>
</dbReference>
<dbReference type="GO" id="GO:0009401">
    <property type="term" value="P:phosphoenolpyruvate-dependent sugar phosphotransferase system"/>
    <property type="evidence" value="ECO:0007669"/>
    <property type="project" value="UniProtKB-KW"/>
</dbReference>
<dbReference type="InterPro" id="IPR018113">
    <property type="entry name" value="PTrfase_EIIB_Cys"/>
</dbReference>
<dbReference type="PROSITE" id="PS51372">
    <property type="entry name" value="PRD_2"/>
    <property type="match status" value="1"/>
</dbReference>
<evidence type="ECO:0000259" key="9">
    <source>
        <dbReference type="PROSITE" id="PS51372"/>
    </source>
</evidence>
<accession>A0A4Q9KGI4</accession>
<proteinExistence type="predicted"/>
<dbReference type="Gene3D" id="1.10.1790.10">
    <property type="entry name" value="PRD domain"/>
    <property type="match status" value="1"/>
</dbReference>
<keyword evidence="5" id="KW-0677">Repeat</keyword>
<evidence type="ECO:0000256" key="6">
    <source>
        <dbReference type="ARBA" id="ARBA00022777"/>
    </source>
</evidence>
<keyword evidence="3" id="KW-0808">Transferase</keyword>
<evidence type="ECO:0000256" key="4">
    <source>
        <dbReference type="ARBA" id="ARBA00022683"/>
    </source>
</evidence>
<evidence type="ECO:0000313" key="11">
    <source>
        <dbReference type="Proteomes" id="UP000292373"/>
    </source>
</evidence>
<dbReference type="PROSITE" id="PS01035">
    <property type="entry name" value="PTS_EIIB_TYPE_1_CYS"/>
    <property type="match status" value="1"/>
</dbReference>
<dbReference type="InterPro" id="IPR036878">
    <property type="entry name" value="Glu_permease_IIB"/>
</dbReference>
<dbReference type="PANTHER" id="PTHR30185">
    <property type="entry name" value="CRYPTIC BETA-GLUCOSIDE BGL OPERON ANTITERMINATOR"/>
    <property type="match status" value="1"/>
</dbReference>
<evidence type="ECO:0000313" key="10">
    <source>
        <dbReference type="EMBL" id="TBT85867.1"/>
    </source>
</evidence>
<dbReference type="GO" id="GO:0006355">
    <property type="term" value="P:regulation of DNA-templated transcription"/>
    <property type="evidence" value="ECO:0007669"/>
    <property type="project" value="InterPro"/>
</dbReference>
<evidence type="ECO:0000256" key="3">
    <source>
        <dbReference type="ARBA" id="ARBA00022679"/>
    </source>
</evidence>
<dbReference type="PROSITE" id="PS51098">
    <property type="entry name" value="PTS_EIIB_TYPE_1"/>
    <property type="match status" value="1"/>
</dbReference>
<organism evidence="10 11">
    <name type="scientific">Propioniciclava sinopodophylli</name>
    <dbReference type="NCBI Taxonomy" id="1837344"/>
    <lineage>
        <taxon>Bacteria</taxon>
        <taxon>Bacillati</taxon>
        <taxon>Actinomycetota</taxon>
        <taxon>Actinomycetes</taxon>
        <taxon>Propionibacteriales</taxon>
        <taxon>Propionibacteriaceae</taxon>
        <taxon>Propioniciclava</taxon>
    </lineage>
</organism>
<feature type="active site" description="Phosphocysteine intermediate; for EIIB activity" evidence="7">
    <location>
        <position position="29"/>
    </location>
</feature>
<keyword evidence="1" id="KW-0813">Transport</keyword>
<protein>
    <submittedName>
        <fullName evidence="10">PRD domain-containing protein</fullName>
    </submittedName>
</protein>
<dbReference type="GO" id="GO:0016301">
    <property type="term" value="F:kinase activity"/>
    <property type="evidence" value="ECO:0007669"/>
    <property type="project" value="UniProtKB-KW"/>
</dbReference>